<evidence type="ECO:0008006" key="4">
    <source>
        <dbReference type="Google" id="ProtNLM"/>
    </source>
</evidence>
<sequence>MAIARVKEVVSFEEFETQVKEKCYDSLADAVNKVYEPKKTQMKNMKIIFIFGILFGFLAFFVPLLVVYLTDFNIIYLSIALILCIIPCLILISVSEFFKKRTKKELSKELSKINFYQTAFKATSQMSFDGLGDIDNASLLRTQNFVSKDIPNYATKTLINQFNFKLFDKYSSDFYNINYQWVVEYKNNKTTYNRWRSYVFINIKDEVKKLVPFALFNNTISIGFEKVKLENQEFNSKANLQSNDQIGIRTIFTPLTQELIMETRKKQEGMLFSKTSMFLIGNYIVLAGDSSEGFMVINFPFSFSAEKIINSIYKDIIKDVYSFYLALSYAIIPPYLSDDRN</sequence>
<organism evidence="2 3">
    <name type="scientific">Mycoplasma crocodyli (strain ATCC 51981 / MP145)</name>
    <dbReference type="NCBI Taxonomy" id="512564"/>
    <lineage>
        <taxon>Bacteria</taxon>
        <taxon>Bacillati</taxon>
        <taxon>Mycoplasmatota</taxon>
        <taxon>Mollicutes</taxon>
        <taxon>Mycoplasmataceae</taxon>
        <taxon>Mycoplasma</taxon>
    </lineage>
</organism>
<feature type="transmembrane region" description="Helical" evidence="1">
    <location>
        <begin position="74"/>
        <end position="98"/>
    </location>
</feature>
<evidence type="ECO:0000313" key="2">
    <source>
        <dbReference type="EMBL" id="ADE19814.1"/>
    </source>
</evidence>
<dbReference type="EMBL" id="CP001991">
    <property type="protein sequence ID" value="ADE19814.1"/>
    <property type="molecule type" value="Genomic_DNA"/>
</dbReference>
<dbReference type="eggNOG" id="ENOG5030MSI">
    <property type="taxonomic scope" value="Bacteria"/>
</dbReference>
<feature type="transmembrane region" description="Helical" evidence="1">
    <location>
        <begin position="47"/>
        <end position="68"/>
    </location>
</feature>
<reference key="2">
    <citation type="submission" date="2010-03" db="EMBL/GenBank/DDBJ databases">
        <authorList>
            <person name="Ma Z."/>
            <person name="Wang X."/>
            <person name="Liu H."/>
        </authorList>
    </citation>
    <scope>NUCLEOTIDE SEQUENCE</scope>
    <source>
        <strain>MP145</strain>
    </source>
</reference>
<name>D5E547_MYCCM</name>
<dbReference type="RefSeq" id="WP_013054590.1">
    <property type="nucleotide sequence ID" value="NC_014014.1"/>
</dbReference>
<dbReference type="OrthoDB" id="401412at2"/>
<proteinExistence type="predicted"/>
<keyword evidence="1" id="KW-1133">Transmembrane helix</keyword>
<keyword evidence="1" id="KW-0812">Transmembrane</keyword>
<reference evidence="3" key="1">
    <citation type="submission" date="2010-03" db="EMBL/GenBank/DDBJ databases">
        <title>The complete genome of Mycoplasma crocodyli MP145.</title>
        <authorList>
            <person name="Glass J.I."/>
            <person name="Durkin A.S."/>
            <person name="Hostetler J."/>
            <person name="Jackson J."/>
            <person name="Johnson J."/>
            <person name="May M.A."/>
            <person name="Paralanov V."/>
            <person name="Radune D."/>
            <person name="Szczypinski B."/>
            <person name="Brown D.R."/>
        </authorList>
    </citation>
    <scope>NUCLEOTIDE SEQUENCE [LARGE SCALE GENOMIC DNA]</scope>
    <source>
        <strain evidence="3">ATCC 51981 / MP145</strain>
    </source>
</reference>
<reference evidence="2 3" key="3">
    <citation type="journal article" date="2011" name="J. Bacteriol.">
        <title>Genome sequences of Mycoplasma alligatoris A21JP2T and Mycoplasma crocodyli MP145T.</title>
        <authorList>
            <person name="Brown D.R."/>
            <person name="Farmerie W.G."/>
            <person name="May M."/>
            <person name="Benders G.A."/>
            <person name="Durkin A.S."/>
            <person name="Hlavinka K."/>
            <person name="Hostetler J."/>
            <person name="Jackson J."/>
            <person name="Johnson J."/>
            <person name="Miller R.H."/>
            <person name="Paralanov V."/>
            <person name="Radune D."/>
            <person name="Szczypinski B."/>
            <person name="Glass J.I."/>
        </authorList>
    </citation>
    <scope>NUCLEOTIDE SEQUENCE [LARGE SCALE GENOMIC DNA]</scope>
    <source>
        <strain evidence="3">ATCC 51981 / MP145</strain>
    </source>
</reference>
<gene>
    <name evidence="2" type="ordered locus">MCRO_0238</name>
</gene>
<keyword evidence="1" id="KW-0472">Membrane</keyword>
<evidence type="ECO:0000313" key="3">
    <source>
        <dbReference type="Proteomes" id="UP000001845"/>
    </source>
</evidence>
<dbReference type="HOGENOM" id="CLU_813326_0_0_14"/>
<keyword evidence="3" id="KW-1185">Reference proteome</keyword>
<dbReference type="Proteomes" id="UP000001845">
    <property type="component" value="Chromosome"/>
</dbReference>
<dbReference type="KEGG" id="mcd:MCRO_0238"/>
<accession>D5E547</accession>
<dbReference type="AlphaFoldDB" id="D5E547"/>
<protein>
    <recommendedName>
        <fullName evidence="4">Galanin</fullName>
    </recommendedName>
</protein>
<evidence type="ECO:0000256" key="1">
    <source>
        <dbReference type="SAM" id="Phobius"/>
    </source>
</evidence>